<evidence type="ECO:0000313" key="2">
    <source>
        <dbReference type="Proteomes" id="UP000326396"/>
    </source>
</evidence>
<accession>A0A5N6P584</accession>
<gene>
    <name evidence="1" type="ORF">E3N88_12231</name>
</gene>
<name>A0A5N6P584_9ASTR</name>
<organism evidence="1 2">
    <name type="scientific">Mikania micrantha</name>
    <name type="common">bitter vine</name>
    <dbReference type="NCBI Taxonomy" id="192012"/>
    <lineage>
        <taxon>Eukaryota</taxon>
        <taxon>Viridiplantae</taxon>
        <taxon>Streptophyta</taxon>
        <taxon>Embryophyta</taxon>
        <taxon>Tracheophyta</taxon>
        <taxon>Spermatophyta</taxon>
        <taxon>Magnoliopsida</taxon>
        <taxon>eudicotyledons</taxon>
        <taxon>Gunneridae</taxon>
        <taxon>Pentapetalae</taxon>
        <taxon>asterids</taxon>
        <taxon>campanulids</taxon>
        <taxon>Asterales</taxon>
        <taxon>Asteraceae</taxon>
        <taxon>Asteroideae</taxon>
        <taxon>Heliantheae alliance</taxon>
        <taxon>Eupatorieae</taxon>
        <taxon>Mikania</taxon>
    </lineage>
</organism>
<dbReference type="EMBL" id="SZYD01000006">
    <property type="protein sequence ID" value="KAD5960759.1"/>
    <property type="molecule type" value="Genomic_DNA"/>
</dbReference>
<dbReference type="Proteomes" id="UP000326396">
    <property type="component" value="Linkage Group LG14"/>
</dbReference>
<comment type="caution">
    <text evidence="1">The sequence shown here is derived from an EMBL/GenBank/DDBJ whole genome shotgun (WGS) entry which is preliminary data.</text>
</comment>
<sequence length="80" mass="9507">MTLYRLHYLKSKDTWSWDSDGLILCTYMDPIQKTMSRLMWNLSDKDVGLWPNLSTQRQGWLGKDWLRLLGHRSGMDMEQG</sequence>
<proteinExistence type="predicted"/>
<evidence type="ECO:0000313" key="1">
    <source>
        <dbReference type="EMBL" id="KAD5960759.1"/>
    </source>
</evidence>
<protein>
    <submittedName>
        <fullName evidence="1">Uncharacterized protein</fullName>
    </submittedName>
</protein>
<dbReference type="AlphaFoldDB" id="A0A5N6P584"/>
<reference evidence="1 2" key="1">
    <citation type="submission" date="2019-05" db="EMBL/GenBank/DDBJ databases">
        <title>Mikania micrantha, genome provides insights into the molecular mechanism of rapid growth.</title>
        <authorList>
            <person name="Liu B."/>
        </authorList>
    </citation>
    <scope>NUCLEOTIDE SEQUENCE [LARGE SCALE GENOMIC DNA]</scope>
    <source>
        <strain evidence="1">NLD-2019</strain>
        <tissue evidence="1">Leaf</tissue>
    </source>
</reference>
<keyword evidence="2" id="KW-1185">Reference proteome</keyword>